<organism evidence="2 4">
    <name type="scientific">Zhongshania marina</name>
    <dbReference type="NCBI Taxonomy" id="2304603"/>
    <lineage>
        <taxon>Bacteria</taxon>
        <taxon>Pseudomonadati</taxon>
        <taxon>Pseudomonadota</taxon>
        <taxon>Gammaproteobacteria</taxon>
        <taxon>Cellvibrionales</taxon>
        <taxon>Spongiibacteraceae</taxon>
        <taxon>Zhongshania</taxon>
    </lineage>
</organism>
<name>A0A2S4HCZ9_9GAMM</name>
<dbReference type="PANTHER" id="PTHR34075">
    <property type="entry name" value="BLR3430 PROTEIN"/>
    <property type="match status" value="1"/>
</dbReference>
<dbReference type="OrthoDB" id="3182121at2"/>
<comment type="caution">
    <text evidence="2">The sequence shown here is derived from an EMBL/GenBank/DDBJ whole genome shotgun (WGS) entry which is preliminary data.</text>
</comment>
<dbReference type="InterPro" id="IPR002878">
    <property type="entry name" value="ChsH2_C"/>
</dbReference>
<dbReference type="Proteomes" id="UP000237222">
    <property type="component" value="Unassembled WGS sequence"/>
</dbReference>
<dbReference type="EMBL" id="PQGG01000033">
    <property type="protein sequence ID" value="POP51876.1"/>
    <property type="molecule type" value="Genomic_DNA"/>
</dbReference>
<dbReference type="PANTHER" id="PTHR34075:SF5">
    <property type="entry name" value="BLR3430 PROTEIN"/>
    <property type="match status" value="1"/>
</dbReference>
<protein>
    <recommendedName>
        <fullName evidence="1">ChsH2 C-terminal OB-fold domain-containing protein</fullName>
    </recommendedName>
</protein>
<evidence type="ECO:0000313" key="4">
    <source>
        <dbReference type="Proteomes" id="UP000237222"/>
    </source>
</evidence>
<evidence type="ECO:0000313" key="5">
    <source>
        <dbReference type="Proteomes" id="UP000274695"/>
    </source>
</evidence>
<dbReference type="EMBL" id="RHGB01000006">
    <property type="protein sequence ID" value="RNL65580.1"/>
    <property type="molecule type" value="Genomic_DNA"/>
</dbReference>
<proteinExistence type="predicted"/>
<keyword evidence="5" id="KW-1185">Reference proteome</keyword>
<dbReference type="Proteomes" id="UP000274695">
    <property type="component" value="Unassembled WGS sequence"/>
</dbReference>
<dbReference type="RefSeq" id="WP_103685235.1">
    <property type="nucleotide sequence ID" value="NZ_PQGG01000033.1"/>
</dbReference>
<evidence type="ECO:0000313" key="2">
    <source>
        <dbReference type="EMBL" id="POP51876.1"/>
    </source>
</evidence>
<dbReference type="SUPFAM" id="SSF50249">
    <property type="entry name" value="Nucleic acid-binding proteins"/>
    <property type="match status" value="1"/>
</dbReference>
<accession>A0A2S4HCZ9</accession>
<sequence>MAEIRPDLEYLSFLNEGKFCIQRSSGSGKYVFYPRTIAPGSGLDDLEWVEADGRGTVYSTTTVRARPPKSDYNVSLIQLQEGPRMMSRVEGVAPDAVCIGMPVKARILIEGDEPPYIVFDPA</sequence>
<dbReference type="InterPro" id="IPR052513">
    <property type="entry name" value="Thioester_dehydratase-like"/>
</dbReference>
<dbReference type="InterPro" id="IPR012340">
    <property type="entry name" value="NA-bd_OB-fold"/>
</dbReference>
<gene>
    <name evidence="2" type="ORF">C0068_14680</name>
    <name evidence="3" type="ORF">D0911_06905</name>
</gene>
<evidence type="ECO:0000259" key="1">
    <source>
        <dbReference type="Pfam" id="PF01796"/>
    </source>
</evidence>
<evidence type="ECO:0000313" key="3">
    <source>
        <dbReference type="EMBL" id="RNL65580.1"/>
    </source>
</evidence>
<reference evidence="2" key="1">
    <citation type="submission" date="2018-01" db="EMBL/GenBank/DDBJ databases">
        <authorList>
            <person name="Yu X.-D."/>
        </authorList>
    </citation>
    <scope>NUCLEOTIDE SEQUENCE</scope>
    <source>
        <strain evidence="2">ZX-21</strain>
    </source>
</reference>
<dbReference type="Pfam" id="PF01796">
    <property type="entry name" value="OB_ChsH2_C"/>
    <property type="match status" value="1"/>
</dbReference>
<dbReference type="AlphaFoldDB" id="A0A2S4HCZ9"/>
<feature type="domain" description="ChsH2 C-terminal OB-fold" evidence="1">
    <location>
        <begin position="48"/>
        <end position="107"/>
    </location>
</feature>
<reference evidence="3 5" key="2">
    <citation type="submission" date="2018-10" db="EMBL/GenBank/DDBJ databases">
        <title>Draft genome sequence of Zhongshania sp. DSW25-10.</title>
        <authorList>
            <person name="Oh J."/>
        </authorList>
    </citation>
    <scope>NUCLEOTIDE SEQUENCE [LARGE SCALE GENOMIC DNA]</scope>
    <source>
        <strain evidence="3 5">DSW25-10</strain>
    </source>
</reference>